<evidence type="ECO:0000256" key="7">
    <source>
        <dbReference type="ARBA" id="ARBA00022737"/>
    </source>
</evidence>
<protein>
    <submittedName>
        <fullName evidence="14">Late blight resistance protein R1B-14</fullName>
    </submittedName>
</protein>
<sequence length="839" mass="96742">MAYAVLHSLAQTTYQILNHDEYPISGKLKDQIRRLRQEVVSLRNFFELFPYEVNSLETRIRDAANEAEDVIEHWMHEHIRSPAATDIEYDFGELKMVMEEIISIAKEMQEIVMKLDGPRPRPAMLQSSPTTTTPDVDSFTVVGLKEQVVKLRVQLCKRSPSHRLSSRPVISITGMGGVGKTTLARTVYEDEEVVKRFPVRVWIALSQNYTMENVFEELLLSLEKQVKKGLVKDGSTTKSKIRKILTFKKYLIVVDDLWSEETWNEISEGFGDPYKRDESRIMITTRNEEVASSLSAAMYHHKMGLMDETESWSLLKQKVFPGKECPPELVKTGKDIAKGCKRLPLAVVVAARILAQRNQTQSSWEEFAQNVRTHIVEDTQFQKIMLLSYTHLPHPLRPCFLYMCGFHDDYEIRISKLIKLWMAEGFVKDQEEAEGFVKDQEEAEEYVIQLVSRNLALVTAIKFDGKIKSCVVHDLVRDLCKGKAIDENFERRISNSHLDLREVARAYASTLRSVISFHPNESSLRGLRKFKLLRVLDLVDTDAYSLPASVFELFHLRYLAFGCPMEVPSAISRLENLRTLIICPNKRSRQYKYSRDEIYLPLEIWMMPLLTHLVSFFDLLPDPEGAASPLKKLLTLSVVKKLICTEEMMKLICNVEKLSITYFGDIYQQDYMLHNLVLLSQLEKLTLVVTKGSLLQLKAKPVFPETLKKLTLSGWRFPWEDMKAIATLHNLQVLKLRDHAFQGSNWINASDEVVLFAKLQYLVIEDSDLEKWIIDKWRFPSVKNLVLKGCGKLNEIPKAIGYGPELEIIEVERANESLLKCVQEIRKTRTRSRYNLLLL</sequence>
<dbReference type="Pfam" id="PF23559">
    <property type="entry name" value="WHD_DRP"/>
    <property type="match status" value="1"/>
</dbReference>
<reference evidence="14 15" key="1">
    <citation type="submission" date="2024-06" db="EMBL/GenBank/DDBJ databases">
        <title>A chromosome level genome sequence of Diviner's sage (Salvia divinorum).</title>
        <authorList>
            <person name="Ford S.A."/>
            <person name="Ro D.-K."/>
            <person name="Ness R.W."/>
            <person name="Phillips M.A."/>
        </authorList>
    </citation>
    <scope>NUCLEOTIDE SEQUENCE [LARGE SCALE GENOMIC DNA]</scope>
    <source>
        <strain evidence="14">SAF-2024a</strain>
        <tissue evidence="14">Leaf</tissue>
    </source>
</reference>
<evidence type="ECO:0000256" key="4">
    <source>
        <dbReference type="ARBA" id="ARBA00022490"/>
    </source>
</evidence>
<evidence type="ECO:0000259" key="12">
    <source>
        <dbReference type="Pfam" id="PF23559"/>
    </source>
</evidence>
<organism evidence="14 15">
    <name type="scientific">Salvia divinorum</name>
    <name type="common">Maria pastora</name>
    <name type="synonym">Diviner's sage</name>
    <dbReference type="NCBI Taxonomy" id="28513"/>
    <lineage>
        <taxon>Eukaryota</taxon>
        <taxon>Viridiplantae</taxon>
        <taxon>Streptophyta</taxon>
        <taxon>Embryophyta</taxon>
        <taxon>Tracheophyta</taxon>
        <taxon>Spermatophyta</taxon>
        <taxon>Magnoliopsida</taxon>
        <taxon>eudicotyledons</taxon>
        <taxon>Gunneridae</taxon>
        <taxon>Pentapetalae</taxon>
        <taxon>asterids</taxon>
        <taxon>lamiids</taxon>
        <taxon>Lamiales</taxon>
        <taxon>Lamiaceae</taxon>
        <taxon>Nepetoideae</taxon>
        <taxon>Mentheae</taxon>
        <taxon>Salviinae</taxon>
        <taxon>Salvia</taxon>
        <taxon>Salvia subgen. Calosphace</taxon>
    </lineage>
</organism>
<feature type="domain" description="Disease resistance protein winged helix" evidence="12">
    <location>
        <begin position="406"/>
        <end position="480"/>
    </location>
</feature>
<dbReference type="SUPFAM" id="SSF52058">
    <property type="entry name" value="L domain-like"/>
    <property type="match status" value="1"/>
</dbReference>
<dbReference type="FunFam" id="3.40.50.300:FF:001091">
    <property type="entry name" value="Probable disease resistance protein At1g61300"/>
    <property type="match status" value="1"/>
</dbReference>
<dbReference type="InterPro" id="IPR058922">
    <property type="entry name" value="WHD_DRP"/>
</dbReference>
<evidence type="ECO:0000259" key="13">
    <source>
        <dbReference type="Pfam" id="PF23598"/>
    </source>
</evidence>
<evidence type="ECO:0000259" key="11">
    <source>
        <dbReference type="Pfam" id="PF00931"/>
    </source>
</evidence>
<dbReference type="Gene3D" id="1.10.8.430">
    <property type="entry name" value="Helical domain of apoptotic protease-activating factors"/>
    <property type="match status" value="1"/>
</dbReference>
<dbReference type="InterPro" id="IPR027417">
    <property type="entry name" value="P-loop_NTPase"/>
</dbReference>
<comment type="caution">
    <text evidence="14">The sequence shown here is derived from an EMBL/GenBank/DDBJ whole genome shotgun (WGS) entry which is preliminary data.</text>
</comment>
<proteinExistence type="inferred from homology"/>
<evidence type="ECO:0000256" key="3">
    <source>
        <dbReference type="ARBA" id="ARBA00008894"/>
    </source>
</evidence>
<keyword evidence="4" id="KW-0963">Cytoplasm</keyword>
<keyword evidence="9" id="KW-0611">Plant defense</keyword>
<dbReference type="GO" id="GO:0009626">
    <property type="term" value="P:plant-type hypersensitive response"/>
    <property type="evidence" value="ECO:0007669"/>
    <property type="project" value="UniProtKB-KW"/>
</dbReference>
<gene>
    <name evidence="14" type="ORF">AAHA92_12926</name>
</gene>
<dbReference type="InterPro" id="IPR032675">
    <property type="entry name" value="LRR_dom_sf"/>
</dbReference>
<dbReference type="PANTHER" id="PTHR23155:SF1152">
    <property type="entry name" value="AAA+ ATPASE DOMAIN-CONTAINING PROTEIN"/>
    <property type="match status" value="1"/>
</dbReference>
<dbReference type="InterPro" id="IPR036388">
    <property type="entry name" value="WH-like_DNA-bd_sf"/>
</dbReference>
<dbReference type="Pfam" id="PF00931">
    <property type="entry name" value="NB-ARC"/>
    <property type="match status" value="1"/>
</dbReference>
<dbReference type="FunFam" id="1.10.10.10:FF:000322">
    <property type="entry name" value="Probable disease resistance protein At1g63360"/>
    <property type="match status" value="1"/>
</dbReference>
<dbReference type="Gene3D" id="1.20.5.4130">
    <property type="match status" value="1"/>
</dbReference>
<dbReference type="Pfam" id="PF23598">
    <property type="entry name" value="LRR_14"/>
    <property type="match status" value="1"/>
</dbReference>
<evidence type="ECO:0000256" key="10">
    <source>
        <dbReference type="ARBA" id="ARBA00022840"/>
    </source>
</evidence>
<feature type="domain" description="NB-ARC" evidence="11">
    <location>
        <begin position="167"/>
        <end position="323"/>
    </location>
</feature>
<dbReference type="InterPro" id="IPR002182">
    <property type="entry name" value="NB-ARC"/>
</dbReference>
<dbReference type="InterPro" id="IPR042197">
    <property type="entry name" value="Apaf_helical"/>
</dbReference>
<comment type="similarity">
    <text evidence="3">Belongs to the disease resistance NB-LRR family.</text>
</comment>
<dbReference type="Gene3D" id="3.80.10.10">
    <property type="entry name" value="Ribonuclease Inhibitor"/>
    <property type="match status" value="1"/>
</dbReference>
<dbReference type="Gene3D" id="1.10.10.10">
    <property type="entry name" value="Winged helix-like DNA-binding domain superfamily/Winged helix DNA-binding domain"/>
    <property type="match status" value="1"/>
</dbReference>
<dbReference type="GO" id="GO:0005524">
    <property type="term" value="F:ATP binding"/>
    <property type="evidence" value="ECO:0007669"/>
    <property type="project" value="UniProtKB-KW"/>
</dbReference>
<evidence type="ECO:0000256" key="2">
    <source>
        <dbReference type="ARBA" id="ARBA00004496"/>
    </source>
</evidence>
<keyword evidence="10" id="KW-0067">ATP-binding</keyword>
<keyword evidence="5" id="KW-0433">Leucine-rich repeat</keyword>
<dbReference type="InterPro" id="IPR055414">
    <property type="entry name" value="LRR_R13L4/SHOC2-like"/>
</dbReference>
<name>A0ABD1H6N4_SALDI</name>
<keyword evidence="8" id="KW-0547">Nucleotide-binding</keyword>
<evidence type="ECO:0000256" key="1">
    <source>
        <dbReference type="ARBA" id="ARBA00002074"/>
    </source>
</evidence>
<dbReference type="AlphaFoldDB" id="A0ABD1H6N4"/>
<evidence type="ECO:0000256" key="8">
    <source>
        <dbReference type="ARBA" id="ARBA00022741"/>
    </source>
</evidence>
<dbReference type="PRINTS" id="PR00364">
    <property type="entry name" value="DISEASERSIST"/>
</dbReference>
<dbReference type="EMBL" id="JBEAFC010000006">
    <property type="protein sequence ID" value="KAL1552082.1"/>
    <property type="molecule type" value="Genomic_DNA"/>
</dbReference>
<comment type="subcellular location">
    <subcellularLocation>
        <location evidence="2">Cytoplasm</location>
    </subcellularLocation>
</comment>
<keyword evidence="6" id="KW-0381">Hypersensitive response</keyword>
<evidence type="ECO:0000256" key="6">
    <source>
        <dbReference type="ARBA" id="ARBA00022667"/>
    </source>
</evidence>
<dbReference type="SUPFAM" id="SSF52540">
    <property type="entry name" value="P-loop containing nucleoside triphosphate hydrolases"/>
    <property type="match status" value="1"/>
</dbReference>
<comment type="function">
    <text evidence="1">Confers resistance to late blight (Phytophthora infestans) races carrying the avirulence gene Avr1. Resistance proteins guard the plant against pathogens that contain an appropriate avirulence protein via an indirect interaction with this avirulence protein. That triggers a defense system including the hypersensitive response, which restricts the pathogen growth.</text>
</comment>
<feature type="domain" description="Disease resistance R13L4/SHOC-2-like LRR" evidence="13">
    <location>
        <begin position="511"/>
        <end position="739"/>
    </location>
</feature>
<evidence type="ECO:0000313" key="15">
    <source>
        <dbReference type="Proteomes" id="UP001567538"/>
    </source>
</evidence>
<keyword evidence="15" id="KW-1185">Reference proteome</keyword>
<evidence type="ECO:0000256" key="5">
    <source>
        <dbReference type="ARBA" id="ARBA00022614"/>
    </source>
</evidence>
<dbReference type="Gene3D" id="3.40.50.300">
    <property type="entry name" value="P-loop containing nucleotide triphosphate hydrolases"/>
    <property type="match status" value="1"/>
</dbReference>
<dbReference type="GO" id="GO:0005737">
    <property type="term" value="C:cytoplasm"/>
    <property type="evidence" value="ECO:0007669"/>
    <property type="project" value="UniProtKB-SubCell"/>
</dbReference>
<keyword evidence="7" id="KW-0677">Repeat</keyword>
<evidence type="ECO:0000313" key="14">
    <source>
        <dbReference type="EMBL" id="KAL1552082.1"/>
    </source>
</evidence>
<dbReference type="PANTHER" id="PTHR23155">
    <property type="entry name" value="DISEASE RESISTANCE PROTEIN RP"/>
    <property type="match status" value="1"/>
</dbReference>
<dbReference type="Proteomes" id="UP001567538">
    <property type="component" value="Unassembled WGS sequence"/>
</dbReference>
<dbReference type="GO" id="GO:0051607">
    <property type="term" value="P:defense response to virus"/>
    <property type="evidence" value="ECO:0007669"/>
    <property type="project" value="UniProtKB-ARBA"/>
</dbReference>
<evidence type="ECO:0000256" key="9">
    <source>
        <dbReference type="ARBA" id="ARBA00022821"/>
    </source>
</evidence>
<accession>A0ABD1H6N4</accession>
<dbReference type="InterPro" id="IPR044974">
    <property type="entry name" value="Disease_R_plants"/>
</dbReference>